<evidence type="ECO:0000313" key="4">
    <source>
        <dbReference type="Proteomes" id="UP001465976"/>
    </source>
</evidence>
<keyword evidence="2" id="KW-0472">Membrane</keyword>
<sequence>MPTDVCNDEKTDCCCNSVAFALSMMCLACQQGGGKDAAPGSYEKYLSGGVTDGPFCPTVSNKTLPATVQTSACQEGIKIYDDIYTTTWLTDGACTIHNNTLIRGEDKMFSRCPKNVAVTSPTTSATAGSGNSPTQSPGRDSSSQGSSESESKGLAPGAIAGIAVGVAIVIAAIIGAVAFYCITTRRHTKDLNTKPYDTGETSFQALPAAPQFTENVALSATAQYKIRKAKAKHRPERVDAETIHGAIVER</sequence>
<dbReference type="PANTHER" id="PTHR16861:SF4">
    <property type="entry name" value="SH3 DOMAIN PROTEIN (AFU_ORTHOLOGUE AFUA_1G13610)"/>
    <property type="match status" value="1"/>
</dbReference>
<gene>
    <name evidence="3" type="ORF">V5O48_007238</name>
</gene>
<feature type="region of interest" description="Disordered" evidence="1">
    <location>
        <begin position="119"/>
        <end position="152"/>
    </location>
</feature>
<protein>
    <submittedName>
        <fullName evidence="3">Uncharacterized protein</fullName>
    </submittedName>
</protein>
<feature type="compositionally biased region" description="Low complexity" evidence="1">
    <location>
        <begin position="119"/>
        <end position="148"/>
    </location>
</feature>
<dbReference type="PANTHER" id="PTHR16861">
    <property type="entry name" value="GLYCOPROTEIN 38"/>
    <property type="match status" value="1"/>
</dbReference>
<reference evidence="3 4" key="1">
    <citation type="submission" date="2024-02" db="EMBL/GenBank/DDBJ databases">
        <title>A draft genome for the cacao thread blight pathogen Marasmius crinis-equi.</title>
        <authorList>
            <person name="Cohen S.P."/>
            <person name="Baruah I.K."/>
            <person name="Amoako-Attah I."/>
            <person name="Bukari Y."/>
            <person name="Meinhardt L.W."/>
            <person name="Bailey B.A."/>
        </authorList>
    </citation>
    <scope>NUCLEOTIDE SEQUENCE [LARGE SCALE GENOMIC DNA]</scope>
    <source>
        <strain evidence="3 4">GH-76</strain>
    </source>
</reference>
<feature type="transmembrane region" description="Helical" evidence="2">
    <location>
        <begin position="158"/>
        <end position="182"/>
    </location>
</feature>
<keyword evidence="2" id="KW-0812">Transmembrane</keyword>
<accession>A0ABR3FHG4</accession>
<organism evidence="3 4">
    <name type="scientific">Marasmius crinis-equi</name>
    <dbReference type="NCBI Taxonomy" id="585013"/>
    <lineage>
        <taxon>Eukaryota</taxon>
        <taxon>Fungi</taxon>
        <taxon>Dikarya</taxon>
        <taxon>Basidiomycota</taxon>
        <taxon>Agaricomycotina</taxon>
        <taxon>Agaricomycetes</taxon>
        <taxon>Agaricomycetidae</taxon>
        <taxon>Agaricales</taxon>
        <taxon>Marasmiineae</taxon>
        <taxon>Marasmiaceae</taxon>
        <taxon>Marasmius</taxon>
    </lineage>
</organism>
<evidence type="ECO:0000256" key="2">
    <source>
        <dbReference type="SAM" id="Phobius"/>
    </source>
</evidence>
<comment type="caution">
    <text evidence="3">The sequence shown here is derived from an EMBL/GenBank/DDBJ whole genome shotgun (WGS) entry which is preliminary data.</text>
</comment>
<keyword evidence="2" id="KW-1133">Transmembrane helix</keyword>
<dbReference type="EMBL" id="JBAHYK010000373">
    <property type="protein sequence ID" value="KAL0574731.1"/>
    <property type="molecule type" value="Genomic_DNA"/>
</dbReference>
<keyword evidence="4" id="KW-1185">Reference proteome</keyword>
<evidence type="ECO:0000256" key="1">
    <source>
        <dbReference type="SAM" id="MobiDB-lite"/>
    </source>
</evidence>
<proteinExistence type="predicted"/>
<dbReference type="Proteomes" id="UP001465976">
    <property type="component" value="Unassembled WGS sequence"/>
</dbReference>
<name>A0ABR3FHG4_9AGAR</name>
<evidence type="ECO:0000313" key="3">
    <source>
        <dbReference type="EMBL" id="KAL0574731.1"/>
    </source>
</evidence>